<dbReference type="PANTHER" id="PTHR43791">
    <property type="entry name" value="PERMEASE-RELATED"/>
    <property type="match status" value="1"/>
</dbReference>
<evidence type="ECO:0000256" key="4">
    <source>
        <dbReference type="ARBA" id="ARBA00022989"/>
    </source>
</evidence>
<gene>
    <name evidence="9" type="ORF">C1H76_7219</name>
</gene>
<feature type="transmembrane region" description="Helical" evidence="7">
    <location>
        <begin position="216"/>
        <end position="238"/>
    </location>
</feature>
<dbReference type="SUPFAM" id="SSF103473">
    <property type="entry name" value="MFS general substrate transporter"/>
    <property type="match status" value="1"/>
</dbReference>
<accession>A0A4U7AR67</accession>
<proteinExistence type="predicted"/>
<feature type="transmembrane region" description="Helical" evidence="7">
    <location>
        <begin position="443"/>
        <end position="464"/>
    </location>
</feature>
<keyword evidence="5 7" id="KW-0472">Membrane</keyword>
<feature type="transmembrane region" description="Helical" evidence="7">
    <location>
        <begin position="120"/>
        <end position="138"/>
    </location>
</feature>
<keyword evidence="3 7" id="KW-0812">Transmembrane</keyword>
<reference evidence="9 10" key="1">
    <citation type="submission" date="2018-02" db="EMBL/GenBank/DDBJ databases">
        <title>Draft genome sequences of Elsinoe sp., causing black scab on jojoba.</title>
        <authorList>
            <person name="Stodart B."/>
            <person name="Jeffress S."/>
            <person name="Ash G."/>
            <person name="Arun Chinnappa K."/>
        </authorList>
    </citation>
    <scope>NUCLEOTIDE SEQUENCE [LARGE SCALE GENOMIC DNA]</scope>
    <source>
        <strain evidence="9 10">Hillstone_2</strain>
    </source>
</reference>
<feature type="transmembrane region" description="Helical" evidence="7">
    <location>
        <begin position="180"/>
        <end position="204"/>
    </location>
</feature>
<feature type="transmembrane region" description="Helical" evidence="7">
    <location>
        <begin position="352"/>
        <end position="373"/>
    </location>
</feature>
<feature type="transmembrane region" description="Helical" evidence="7">
    <location>
        <begin position="328"/>
        <end position="345"/>
    </location>
</feature>
<evidence type="ECO:0000256" key="1">
    <source>
        <dbReference type="ARBA" id="ARBA00004141"/>
    </source>
</evidence>
<dbReference type="InterPro" id="IPR011701">
    <property type="entry name" value="MFS"/>
</dbReference>
<dbReference type="InterPro" id="IPR036259">
    <property type="entry name" value="MFS_trans_sf"/>
</dbReference>
<evidence type="ECO:0000256" key="7">
    <source>
        <dbReference type="SAM" id="Phobius"/>
    </source>
</evidence>
<dbReference type="FunFam" id="1.20.1250.20:FF:000057">
    <property type="entry name" value="MFS general substrate transporter"/>
    <property type="match status" value="1"/>
</dbReference>
<dbReference type="FunFam" id="1.20.1250.20:FF:000013">
    <property type="entry name" value="MFS general substrate transporter"/>
    <property type="match status" value="1"/>
</dbReference>
<evidence type="ECO:0000256" key="2">
    <source>
        <dbReference type="ARBA" id="ARBA00022448"/>
    </source>
</evidence>
<feature type="compositionally biased region" description="Basic and acidic residues" evidence="6">
    <location>
        <begin position="1"/>
        <end position="21"/>
    </location>
</feature>
<evidence type="ECO:0000313" key="9">
    <source>
        <dbReference type="EMBL" id="TKX20409.1"/>
    </source>
</evidence>
<dbReference type="PANTHER" id="PTHR43791:SF6">
    <property type="entry name" value="TRANSPORTER, PUTATIVE (AFU_ORTHOLOGUE AFUA_1G16690)-RELATED"/>
    <property type="match status" value="1"/>
</dbReference>
<comment type="caution">
    <text evidence="9">The sequence shown here is derived from an EMBL/GenBank/DDBJ whole genome shotgun (WGS) entry which is preliminary data.</text>
</comment>
<evidence type="ECO:0000256" key="5">
    <source>
        <dbReference type="ARBA" id="ARBA00023136"/>
    </source>
</evidence>
<evidence type="ECO:0000256" key="6">
    <source>
        <dbReference type="SAM" id="MobiDB-lite"/>
    </source>
</evidence>
<dbReference type="Gene3D" id="1.20.1250.20">
    <property type="entry name" value="MFS general substrate transporter like domains"/>
    <property type="match status" value="2"/>
</dbReference>
<dbReference type="EMBL" id="PTQR01000088">
    <property type="protein sequence ID" value="TKX20409.1"/>
    <property type="molecule type" value="Genomic_DNA"/>
</dbReference>
<sequence length="511" mass="56826">MATDIKQADGPEAKGFEHHQAETTSKYPHLEEASRMTPERRAAVEKSMLRKLDARCSLFVLIYIMNYLDRNNIAAARLKGLERDLNLNPTQYATCLSILYVGYILMQVPSNMMINRISKPSWYIAGAILIWGMISTLSGNVNNFGGMVAVRFCLGFVEAAFLPGALLIQSKWYTRRELTLRNAILFCGNLISNAFSALVAAGVLSNMEGVLGHAAWRWLFWIEGAFTMFLGIVAIFVLPDLPSNSKGFTAEELQVAQLRMIEDVGEADTDSEEQGPFDGLVMCLKDAKVYIMMFTFTAYVVGLSFNAFFPTLTQTLGFSYVPTLLMSAPPWAFACIISLIVSWHADRTQEKFFHIIGPICVGLIGFIISMSTLNVAGRYIALFLQASSYAGFIVFYSWISSSFPRPPAKRAVAIALINAFSQLGNIAGSYVWGLKASGYRKSYGIVTSMFGITIVGCFIFRMVLNNLNKKLEQGEEAWVSKPDVLEHTADVEIMDSTDEALRMKKGFRYLV</sequence>
<dbReference type="Pfam" id="PF07690">
    <property type="entry name" value="MFS_1"/>
    <property type="match status" value="1"/>
</dbReference>
<feature type="region of interest" description="Disordered" evidence="6">
    <location>
        <begin position="1"/>
        <end position="36"/>
    </location>
</feature>
<evidence type="ECO:0000256" key="3">
    <source>
        <dbReference type="ARBA" id="ARBA00022692"/>
    </source>
</evidence>
<comment type="subcellular location">
    <subcellularLocation>
        <location evidence="1">Membrane</location>
        <topology evidence="1">Multi-pass membrane protein</topology>
    </subcellularLocation>
</comment>
<dbReference type="GO" id="GO:0016020">
    <property type="term" value="C:membrane"/>
    <property type="evidence" value="ECO:0007669"/>
    <property type="project" value="UniProtKB-SubCell"/>
</dbReference>
<dbReference type="AlphaFoldDB" id="A0A4U7AR67"/>
<keyword evidence="2" id="KW-0813">Transport</keyword>
<dbReference type="InterPro" id="IPR020846">
    <property type="entry name" value="MFS_dom"/>
</dbReference>
<feature type="transmembrane region" description="Helical" evidence="7">
    <location>
        <begin position="289"/>
        <end position="308"/>
    </location>
</feature>
<organism evidence="9 10">
    <name type="scientific">Elsinoe australis</name>
    <dbReference type="NCBI Taxonomy" id="40998"/>
    <lineage>
        <taxon>Eukaryota</taxon>
        <taxon>Fungi</taxon>
        <taxon>Dikarya</taxon>
        <taxon>Ascomycota</taxon>
        <taxon>Pezizomycotina</taxon>
        <taxon>Dothideomycetes</taxon>
        <taxon>Dothideomycetidae</taxon>
        <taxon>Myriangiales</taxon>
        <taxon>Elsinoaceae</taxon>
        <taxon>Elsinoe</taxon>
    </lineage>
</organism>
<dbReference type="GO" id="GO:0022857">
    <property type="term" value="F:transmembrane transporter activity"/>
    <property type="evidence" value="ECO:0007669"/>
    <property type="project" value="InterPro"/>
</dbReference>
<protein>
    <submittedName>
        <fullName evidence="9">MFS transporter-like protein 133</fullName>
    </submittedName>
</protein>
<evidence type="ECO:0000259" key="8">
    <source>
        <dbReference type="PROSITE" id="PS50850"/>
    </source>
</evidence>
<feature type="domain" description="Major facilitator superfamily (MFS) profile" evidence="8">
    <location>
        <begin position="55"/>
        <end position="469"/>
    </location>
</feature>
<name>A0A4U7AR67_9PEZI</name>
<evidence type="ECO:0000313" key="10">
    <source>
        <dbReference type="Proteomes" id="UP000308133"/>
    </source>
</evidence>
<feature type="transmembrane region" description="Helical" evidence="7">
    <location>
        <begin position="144"/>
        <end position="168"/>
    </location>
</feature>
<feature type="transmembrane region" description="Helical" evidence="7">
    <location>
        <begin position="411"/>
        <end position="431"/>
    </location>
</feature>
<dbReference type="PROSITE" id="PS50850">
    <property type="entry name" value="MFS"/>
    <property type="match status" value="1"/>
</dbReference>
<dbReference type="Proteomes" id="UP000308133">
    <property type="component" value="Unassembled WGS sequence"/>
</dbReference>
<keyword evidence="4 7" id="KW-1133">Transmembrane helix</keyword>
<feature type="transmembrane region" description="Helical" evidence="7">
    <location>
        <begin position="379"/>
        <end position="399"/>
    </location>
</feature>